<evidence type="ECO:0000259" key="2">
    <source>
        <dbReference type="Pfam" id="PF24173"/>
    </source>
</evidence>
<feature type="compositionally biased region" description="Basic and acidic residues" evidence="1">
    <location>
        <begin position="902"/>
        <end position="917"/>
    </location>
</feature>
<dbReference type="SUPFAM" id="SSF48371">
    <property type="entry name" value="ARM repeat"/>
    <property type="match status" value="1"/>
</dbReference>
<comment type="caution">
    <text evidence="4">The sequence shown here is derived from an EMBL/GenBank/DDBJ whole genome shotgun (WGS) entry which is preliminary data.</text>
</comment>
<name>A0A8H7PP44_MORIS</name>
<feature type="domain" description="TTI1 N-terminal TPR" evidence="2">
    <location>
        <begin position="194"/>
        <end position="407"/>
    </location>
</feature>
<dbReference type="Gene3D" id="1.25.10.10">
    <property type="entry name" value="Leucine-rich Repeat Variant"/>
    <property type="match status" value="2"/>
</dbReference>
<evidence type="ECO:0000313" key="5">
    <source>
        <dbReference type="Proteomes" id="UP000654370"/>
    </source>
</evidence>
<dbReference type="InterPro" id="IPR016024">
    <property type="entry name" value="ARM-type_fold"/>
</dbReference>
<dbReference type="Pfam" id="PF21547">
    <property type="entry name" value="TTI1"/>
    <property type="match status" value="1"/>
</dbReference>
<evidence type="ECO:0000259" key="3">
    <source>
        <dbReference type="Pfam" id="PF24181"/>
    </source>
</evidence>
<dbReference type="InterPro" id="IPR011989">
    <property type="entry name" value="ARM-like"/>
</dbReference>
<dbReference type="Pfam" id="PF24176">
    <property type="entry name" value="TPR_TTI1_2nd"/>
    <property type="match status" value="1"/>
</dbReference>
<dbReference type="GO" id="GO:0005737">
    <property type="term" value="C:cytoplasm"/>
    <property type="evidence" value="ECO:0007669"/>
    <property type="project" value="TreeGrafter"/>
</dbReference>
<feature type="domain" description="TTI1 C-terminal TPR" evidence="3">
    <location>
        <begin position="840"/>
        <end position="1118"/>
    </location>
</feature>
<dbReference type="InterPro" id="IPR049362">
    <property type="entry name" value="TTI1_rpt"/>
</dbReference>
<dbReference type="InterPro" id="IPR057567">
    <property type="entry name" value="TPR_TTI1_C"/>
</dbReference>
<sequence>MQHSTLNSQSVEQNQKQLTEKLRPILQSLNRLQDRVNASNSKYVAGLLQSILDTLESCSNLDQTVTAFNVTSIISTLVNLYRLREQGESLPSQVAELWLAIVHLLLARTKWKNYLGPQELQQYIVYFTLNINPTPFNAESKTTTSEELKEMAVSCISAILPAKLGEGRILDETYEVAFGEREKFWKDIMALRDDGFWLPLNHCLNVLRNLAVQDQKLQVRLLAIQTLSQLTLDNLMKIDILASVMAGITSGLGKIIIQHGEKEHHQIMVTAIEFLGDFISAVMNDEDNFEFIPRVTSLKDLWEQDKVEFMASENKLEDQANPPTESTGEDKSKTSQKVKRTQGWHAYTKTRIRDLIANVLKMRQHPDWHTRLAFANLAYTICLKCPMSLDSSIPMLVETLVLYVEDDYPQVAQITKQHLKGLSESSEFQGSLMPLIKEKLSQWLVALPRYITAGNEKEKRNAISMVTGFITLLGPELQISLDLNFPKVIDSWLNMLEYDSSDLRIVEDRGDAARFQDLQEPGMDQAQRSTLQLNYQQIHFKHLHTESIIRHLSHMLQRMGKFGDIRALSDIFMFNFFDGLNPSWQPQCAFIVGQLLAGQVEKDKKYQPVTARVAKSVLQQFLEIDLAQIENMQQGKHKALMRYKPQQHTLTSNVYSTTTIITVCNCLQTVGISLGLLTQQEVRSQLITALYPLLSYYGSTNLHIHTFAATTLEIIARICEYDEVKGLIMNNIDYVINEISLRLPSLLNNLSLPQVLQALVKLGGMGAVKYLDDSIEEIFEALDRYHMNQEICKDLCGVLTEIVLAMERDHILRQPDIVMADDKDSSSHISLEVLEYIRQKTANQSEAESDMGKDPTTMEDIGNYFLEQQRLKEMETMDEEAVEMKLGAQDISEKDLQDLEDMARSDAEKRQKEKEELPAPATPQQNRILEILRKTHHFLTAPQPHLRSQILLLMTAAIPVLADNTSELFPIIHTLWPSIVRRLDDNEHYVVMNAISLLQTLAELCSDFLTQRVVKDVWPKFRRFLDQTTKDQRSGHQVHISTSNSSYSVYSKEHRMICSILNTLNEFAIHVPIKHVTLIEIVNSSRWYLSDVGWHPQVQDTGVTLFRSLYNRYPDTTWLYCLGQVGSKSLIDMMQDPLFTANLAFTKIPQWFEQEADTVYVRNTSRILCA</sequence>
<accession>A0A8H7PP44</accession>
<gene>
    <name evidence="4" type="ORF">INT43_007997</name>
</gene>
<dbReference type="InterPro" id="IPR057566">
    <property type="entry name" value="TPR_TTI1_N"/>
</dbReference>
<protein>
    <submittedName>
        <fullName evidence="4">Uncharacterized protein</fullName>
    </submittedName>
</protein>
<dbReference type="OrthoDB" id="49511at2759"/>
<organism evidence="4 5">
    <name type="scientific">Mortierella isabellina</name>
    <name type="common">Filamentous fungus</name>
    <name type="synonym">Umbelopsis isabellina</name>
    <dbReference type="NCBI Taxonomy" id="91625"/>
    <lineage>
        <taxon>Eukaryota</taxon>
        <taxon>Fungi</taxon>
        <taxon>Fungi incertae sedis</taxon>
        <taxon>Mucoromycota</taxon>
        <taxon>Mucoromycotina</taxon>
        <taxon>Umbelopsidomycetes</taxon>
        <taxon>Umbelopsidales</taxon>
        <taxon>Umbelopsidaceae</taxon>
        <taxon>Umbelopsis</taxon>
    </lineage>
</organism>
<dbReference type="EMBL" id="JAEPQZ010000009">
    <property type="protein sequence ID" value="KAG2177340.1"/>
    <property type="molecule type" value="Genomic_DNA"/>
</dbReference>
<dbReference type="Pfam" id="PF24173">
    <property type="entry name" value="TPR_TTI1_N"/>
    <property type="match status" value="1"/>
</dbReference>
<evidence type="ECO:0000256" key="1">
    <source>
        <dbReference type="SAM" id="MobiDB-lite"/>
    </source>
</evidence>
<keyword evidence="5" id="KW-1185">Reference proteome</keyword>
<dbReference type="PANTHER" id="PTHR18460">
    <property type="entry name" value="TEL2 INTERACTING PROTEIN 1 TTI1 FAMILY MEMBER"/>
    <property type="match status" value="1"/>
</dbReference>
<evidence type="ECO:0000313" key="4">
    <source>
        <dbReference type="EMBL" id="KAG2177340.1"/>
    </source>
</evidence>
<feature type="region of interest" description="Disordered" evidence="1">
    <location>
        <begin position="902"/>
        <end position="921"/>
    </location>
</feature>
<dbReference type="Proteomes" id="UP000654370">
    <property type="component" value="Unassembled WGS sequence"/>
</dbReference>
<dbReference type="Pfam" id="PF24181">
    <property type="entry name" value="TPR_TTI1_C"/>
    <property type="match status" value="1"/>
</dbReference>
<reference evidence="4" key="1">
    <citation type="submission" date="2020-12" db="EMBL/GenBank/DDBJ databases">
        <title>Metabolic potential, ecology and presence of endohyphal bacteria is reflected in genomic diversity of Mucoromycotina.</title>
        <authorList>
            <person name="Muszewska A."/>
            <person name="Okrasinska A."/>
            <person name="Steczkiewicz K."/>
            <person name="Drgas O."/>
            <person name="Orlowska M."/>
            <person name="Perlinska-Lenart U."/>
            <person name="Aleksandrzak-Piekarczyk T."/>
            <person name="Szatraj K."/>
            <person name="Zielenkiewicz U."/>
            <person name="Pilsyk S."/>
            <person name="Malc E."/>
            <person name="Mieczkowski P."/>
            <person name="Kruszewska J.S."/>
            <person name="Biernat P."/>
            <person name="Pawlowska J."/>
        </authorList>
    </citation>
    <scope>NUCLEOTIDE SEQUENCE</scope>
    <source>
        <strain evidence="4">WA0000067209</strain>
    </source>
</reference>
<proteinExistence type="predicted"/>
<dbReference type="PANTHER" id="PTHR18460:SF3">
    <property type="entry name" value="TELO2-INTERACTING PROTEIN 1 HOMOLOG"/>
    <property type="match status" value="1"/>
</dbReference>
<feature type="region of interest" description="Disordered" evidence="1">
    <location>
        <begin position="312"/>
        <end position="342"/>
    </location>
</feature>
<dbReference type="InterPro" id="IPR052587">
    <property type="entry name" value="TELO2-interacting_protein_1"/>
</dbReference>
<dbReference type="AlphaFoldDB" id="A0A8H7PP44"/>